<protein>
    <recommendedName>
        <fullName evidence="1">DJ-1/PfpI domain-containing protein</fullName>
    </recommendedName>
</protein>
<dbReference type="Pfam" id="PF01965">
    <property type="entry name" value="DJ-1_PfpI"/>
    <property type="match status" value="1"/>
</dbReference>
<sequence>MPTVLVPLAEGFEELEAVTIIDVLRRADIDVVTASLTNMNKVTSTRGVPIIADCLLNDVIDDSIDMMVLPGGQPGANHLNADTRIHQLITRLAKLDCYLAAICASPKVFADNGVLDKHMATAYPGSLSAEDYPEIELVDQPIVIDGKFITSNGPSSAIKFALTLVEILTNSAARDMVEAHLLLK</sequence>
<dbReference type="Gene3D" id="3.40.50.880">
    <property type="match status" value="1"/>
</dbReference>
<reference evidence="2" key="1">
    <citation type="journal article" date="2015" name="Nature">
        <title>Complex archaea that bridge the gap between prokaryotes and eukaryotes.</title>
        <authorList>
            <person name="Spang A."/>
            <person name="Saw J.H."/>
            <person name="Jorgensen S.L."/>
            <person name="Zaremba-Niedzwiedzka K."/>
            <person name="Martijn J."/>
            <person name="Lind A.E."/>
            <person name="van Eijk R."/>
            <person name="Schleper C."/>
            <person name="Guy L."/>
            <person name="Ettema T.J."/>
        </authorList>
    </citation>
    <scope>NUCLEOTIDE SEQUENCE</scope>
</reference>
<gene>
    <name evidence="2" type="ORF">LCGC14_1148380</name>
</gene>
<evidence type="ECO:0000259" key="1">
    <source>
        <dbReference type="Pfam" id="PF01965"/>
    </source>
</evidence>
<proteinExistence type="predicted"/>
<name>A0A0F9M175_9ZZZZ</name>
<dbReference type="CDD" id="cd03135">
    <property type="entry name" value="GATase1_DJ-1"/>
    <property type="match status" value="1"/>
</dbReference>
<accession>A0A0F9M175</accession>
<evidence type="ECO:0000313" key="2">
    <source>
        <dbReference type="EMBL" id="KKM99383.1"/>
    </source>
</evidence>
<comment type="caution">
    <text evidence="2">The sequence shown here is derived from an EMBL/GenBank/DDBJ whole genome shotgun (WGS) entry which is preliminary data.</text>
</comment>
<dbReference type="PANTHER" id="PTHR48094">
    <property type="entry name" value="PROTEIN/NUCLEIC ACID DEGLYCASE DJ-1-RELATED"/>
    <property type="match status" value="1"/>
</dbReference>
<dbReference type="SUPFAM" id="SSF52317">
    <property type="entry name" value="Class I glutamine amidotransferase-like"/>
    <property type="match status" value="1"/>
</dbReference>
<dbReference type="PANTHER" id="PTHR48094:SF12">
    <property type="entry name" value="PARKINSON DISEASE PROTEIN 7 HOMOLOG"/>
    <property type="match status" value="1"/>
</dbReference>
<feature type="domain" description="DJ-1/PfpI" evidence="1">
    <location>
        <begin position="3"/>
        <end position="166"/>
    </location>
</feature>
<dbReference type="AlphaFoldDB" id="A0A0F9M175"/>
<dbReference type="InterPro" id="IPR006287">
    <property type="entry name" value="DJ-1"/>
</dbReference>
<dbReference type="NCBIfam" id="TIGR01383">
    <property type="entry name" value="not_thiJ"/>
    <property type="match status" value="1"/>
</dbReference>
<organism evidence="2">
    <name type="scientific">marine sediment metagenome</name>
    <dbReference type="NCBI Taxonomy" id="412755"/>
    <lineage>
        <taxon>unclassified sequences</taxon>
        <taxon>metagenomes</taxon>
        <taxon>ecological metagenomes</taxon>
    </lineage>
</organism>
<dbReference type="InterPro" id="IPR050325">
    <property type="entry name" value="Prot/Nucl_acid_deglycase"/>
</dbReference>
<dbReference type="EMBL" id="LAZR01005501">
    <property type="protein sequence ID" value="KKM99383.1"/>
    <property type="molecule type" value="Genomic_DNA"/>
</dbReference>
<dbReference type="InterPro" id="IPR002818">
    <property type="entry name" value="DJ-1/PfpI"/>
</dbReference>
<dbReference type="InterPro" id="IPR029062">
    <property type="entry name" value="Class_I_gatase-like"/>
</dbReference>
<dbReference type="GO" id="GO:0005737">
    <property type="term" value="C:cytoplasm"/>
    <property type="evidence" value="ECO:0007669"/>
    <property type="project" value="TreeGrafter"/>
</dbReference>